<proteinExistence type="predicted"/>
<evidence type="ECO:0000313" key="1">
    <source>
        <dbReference type="EMBL" id="KAL1503111.1"/>
    </source>
</evidence>
<sequence length="286" mass="32413">MRLLAHIAFFDAGSAPTAQSTAASGPGKKKVSTSSRNATFDALSLQLEEMEARYRMFDSILAVVDVNRENAFQQRLWDWTPRARTPRTRLSVHVAVHHNLSHPFRTTWAHRAHVAACLEAYEWFLYCEADVLVPAVAMQSQLELALPLYQRRQKLLGFTRMVSNANGEIFFSDIRKPVQRDSIFQEPGLGSFGVPDNSYAAAWAYPRHIMRAFVRSNDWLPTLRATRGMRERAGNGWRSGGIVVRLDNVTALRIFHVGKSGVFYVRRRGFNSLPADQLLPKLIQQT</sequence>
<accession>A0AB34ING0</accession>
<keyword evidence="2" id="KW-1185">Reference proteome</keyword>
<reference evidence="1 2" key="1">
    <citation type="journal article" date="2024" name="Science">
        <title>Giant polyketide synthase enzymes in the biosynthesis of giant marine polyether toxins.</title>
        <authorList>
            <person name="Fallon T.R."/>
            <person name="Shende V.V."/>
            <person name="Wierzbicki I.H."/>
            <person name="Pendleton A.L."/>
            <person name="Watervoot N.F."/>
            <person name="Auber R.P."/>
            <person name="Gonzalez D.J."/>
            <person name="Wisecaver J.H."/>
            <person name="Moore B.S."/>
        </authorList>
    </citation>
    <scope>NUCLEOTIDE SEQUENCE [LARGE SCALE GENOMIC DNA]</scope>
    <source>
        <strain evidence="1 2">12B1</strain>
    </source>
</reference>
<gene>
    <name evidence="1" type="ORF">AB1Y20_011174</name>
</gene>
<comment type="caution">
    <text evidence="1">The sequence shown here is derived from an EMBL/GenBank/DDBJ whole genome shotgun (WGS) entry which is preliminary data.</text>
</comment>
<dbReference type="Proteomes" id="UP001515480">
    <property type="component" value="Unassembled WGS sequence"/>
</dbReference>
<dbReference type="AlphaFoldDB" id="A0AB34ING0"/>
<name>A0AB34ING0_PRYPA</name>
<evidence type="ECO:0000313" key="2">
    <source>
        <dbReference type="Proteomes" id="UP001515480"/>
    </source>
</evidence>
<protein>
    <submittedName>
        <fullName evidence="1">Uncharacterized protein</fullName>
    </submittedName>
</protein>
<organism evidence="1 2">
    <name type="scientific">Prymnesium parvum</name>
    <name type="common">Toxic golden alga</name>
    <dbReference type="NCBI Taxonomy" id="97485"/>
    <lineage>
        <taxon>Eukaryota</taxon>
        <taxon>Haptista</taxon>
        <taxon>Haptophyta</taxon>
        <taxon>Prymnesiophyceae</taxon>
        <taxon>Prymnesiales</taxon>
        <taxon>Prymnesiaceae</taxon>
        <taxon>Prymnesium</taxon>
    </lineage>
</organism>
<dbReference type="EMBL" id="JBGBPQ010000022">
    <property type="protein sequence ID" value="KAL1503111.1"/>
    <property type="molecule type" value="Genomic_DNA"/>
</dbReference>